<evidence type="ECO:0000256" key="8">
    <source>
        <dbReference type="SAM" id="Phobius"/>
    </source>
</evidence>
<dbReference type="EMBL" id="CAKLBY020000226">
    <property type="protein sequence ID" value="CAK7937214.1"/>
    <property type="molecule type" value="Genomic_DNA"/>
</dbReference>
<evidence type="ECO:0000256" key="5">
    <source>
        <dbReference type="ARBA" id="ARBA00022989"/>
    </source>
</evidence>
<evidence type="ECO:0000256" key="1">
    <source>
        <dbReference type="ARBA" id="ARBA00004127"/>
    </source>
</evidence>
<keyword evidence="6 8" id="KW-0472">Membrane</keyword>
<dbReference type="InterPro" id="IPR006603">
    <property type="entry name" value="PQ-loop_rpt"/>
</dbReference>
<dbReference type="PANTHER" id="PTHR13131">
    <property type="entry name" value="CYSTINOSIN"/>
    <property type="match status" value="1"/>
</dbReference>
<name>A0AAV1UVN5_9STRA</name>
<dbReference type="AlphaFoldDB" id="A0AAV1UVN5"/>
<sequence length="300" mass="33542">MTICSEFSVHHRAAVISLLILVLGLLFGLALDANAHIPKPWNRVSSILGWLYFFCWSVSFYPQLFVNHERQSVVGLSLDFTVLNMLGFICYSIFNVAFYYSESVQLQYMNQHDGHRNAVELNDVFFSLHAAVLVAISLFQCIIYPRGGQRVSRPTILWTGGALGAAAVFALAVAVLGNREDSVINVMNLLYFLSYIKLMTTMVKCLPQVALNYQRKSTVGWTIWNVLLDIAGGLLSMGQQMLDVVATDDWTAITGNPVKFGLGFVSILVDGIFILQHYVLYPENRYYLPLGDEAKPLSPK</sequence>
<feature type="transmembrane region" description="Helical" evidence="8">
    <location>
        <begin position="218"/>
        <end position="238"/>
    </location>
</feature>
<dbReference type="GO" id="GO:0012505">
    <property type="term" value="C:endomembrane system"/>
    <property type="evidence" value="ECO:0007669"/>
    <property type="project" value="UniProtKB-SubCell"/>
</dbReference>
<protein>
    <recommendedName>
        <fullName evidence="11">Cystinosin</fullName>
    </recommendedName>
</protein>
<organism evidence="9 10">
    <name type="scientific">Peronospora matthiolae</name>
    <dbReference type="NCBI Taxonomy" id="2874970"/>
    <lineage>
        <taxon>Eukaryota</taxon>
        <taxon>Sar</taxon>
        <taxon>Stramenopiles</taxon>
        <taxon>Oomycota</taxon>
        <taxon>Peronosporomycetes</taxon>
        <taxon>Peronosporales</taxon>
        <taxon>Peronosporaceae</taxon>
        <taxon>Peronospora</taxon>
    </lineage>
</organism>
<evidence type="ECO:0008006" key="11">
    <source>
        <dbReference type="Google" id="ProtNLM"/>
    </source>
</evidence>
<dbReference type="Pfam" id="PF04193">
    <property type="entry name" value="PQ-loop"/>
    <property type="match status" value="2"/>
</dbReference>
<keyword evidence="5 8" id="KW-1133">Transmembrane helix</keyword>
<feature type="transmembrane region" description="Helical" evidence="8">
    <location>
        <begin position="78"/>
        <end position="100"/>
    </location>
</feature>
<feature type="transmembrane region" description="Helical" evidence="8">
    <location>
        <begin position="189"/>
        <end position="206"/>
    </location>
</feature>
<evidence type="ECO:0000256" key="4">
    <source>
        <dbReference type="ARBA" id="ARBA00022737"/>
    </source>
</evidence>
<keyword evidence="7" id="KW-0325">Glycoprotein</keyword>
<dbReference type="SMART" id="SM00679">
    <property type="entry name" value="CTNS"/>
    <property type="match status" value="2"/>
</dbReference>
<dbReference type="Proteomes" id="UP001162060">
    <property type="component" value="Unassembled WGS sequence"/>
</dbReference>
<keyword evidence="4" id="KW-0677">Repeat</keyword>
<evidence type="ECO:0000256" key="7">
    <source>
        <dbReference type="ARBA" id="ARBA00023180"/>
    </source>
</evidence>
<keyword evidence="3 8" id="KW-0812">Transmembrane</keyword>
<dbReference type="InterPro" id="IPR005282">
    <property type="entry name" value="LC_transporter"/>
</dbReference>
<feature type="transmembrane region" description="Helical" evidence="8">
    <location>
        <begin position="258"/>
        <end position="280"/>
    </location>
</feature>
<proteinExistence type="predicted"/>
<dbReference type="GO" id="GO:0005774">
    <property type="term" value="C:vacuolar membrane"/>
    <property type="evidence" value="ECO:0007669"/>
    <property type="project" value="TreeGrafter"/>
</dbReference>
<feature type="transmembrane region" description="Helical" evidence="8">
    <location>
        <begin position="156"/>
        <end position="177"/>
    </location>
</feature>
<evidence type="ECO:0000256" key="6">
    <source>
        <dbReference type="ARBA" id="ARBA00023136"/>
    </source>
</evidence>
<accession>A0AAV1UVN5</accession>
<keyword evidence="2" id="KW-0813">Transport</keyword>
<dbReference type="FunFam" id="1.20.1280.290:FF:000023">
    <property type="entry name" value="Cystinosin homolog"/>
    <property type="match status" value="1"/>
</dbReference>
<gene>
    <name evidence="9" type="ORF">PM001_LOCUS22364</name>
</gene>
<evidence type="ECO:0000256" key="3">
    <source>
        <dbReference type="ARBA" id="ARBA00022692"/>
    </source>
</evidence>
<feature type="transmembrane region" description="Helical" evidence="8">
    <location>
        <begin position="124"/>
        <end position="144"/>
    </location>
</feature>
<dbReference type="PANTHER" id="PTHR13131:SF5">
    <property type="entry name" value="CYSTINOSIN"/>
    <property type="match status" value="1"/>
</dbReference>
<evidence type="ECO:0000256" key="2">
    <source>
        <dbReference type="ARBA" id="ARBA00022448"/>
    </source>
</evidence>
<evidence type="ECO:0000313" key="10">
    <source>
        <dbReference type="Proteomes" id="UP001162060"/>
    </source>
</evidence>
<dbReference type="GO" id="GO:0015184">
    <property type="term" value="F:L-cystine transmembrane transporter activity"/>
    <property type="evidence" value="ECO:0007669"/>
    <property type="project" value="TreeGrafter"/>
</dbReference>
<reference evidence="9" key="1">
    <citation type="submission" date="2024-01" db="EMBL/GenBank/DDBJ databases">
        <authorList>
            <person name="Webb A."/>
        </authorList>
    </citation>
    <scope>NUCLEOTIDE SEQUENCE</scope>
    <source>
        <strain evidence="9">Pm1</strain>
    </source>
</reference>
<dbReference type="NCBIfam" id="TIGR00951">
    <property type="entry name" value="2A43"/>
    <property type="match status" value="1"/>
</dbReference>
<comment type="subcellular location">
    <subcellularLocation>
        <location evidence="1">Endomembrane system</location>
        <topology evidence="1">Multi-pass membrane protein</topology>
    </subcellularLocation>
</comment>
<evidence type="ECO:0000313" key="9">
    <source>
        <dbReference type="EMBL" id="CAK7937214.1"/>
    </source>
</evidence>
<feature type="transmembrane region" description="Helical" evidence="8">
    <location>
        <begin position="45"/>
        <end position="66"/>
    </location>
</feature>
<comment type="caution">
    <text evidence="9">The sequence shown here is derived from an EMBL/GenBank/DDBJ whole genome shotgun (WGS) entry which is preliminary data.</text>
</comment>
<dbReference type="Gene3D" id="1.20.1280.290">
    <property type="match status" value="1"/>
</dbReference>